<feature type="transmembrane region" description="Helical" evidence="7">
    <location>
        <begin position="6"/>
        <end position="31"/>
    </location>
</feature>
<feature type="transmembrane region" description="Helical" evidence="7">
    <location>
        <begin position="88"/>
        <end position="110"/>
    </location>
</feature>
<dbReference type="InterPro" id="IPR049326">
    <property type="entry name" value="Rhodopsin_dom_fungi"/>
</dbReference>
<dbReference type="Proteomes" id="UP000800096">
    <property type="component" value="Unassembled WGS sequence"/>
</dbReference>
<feature type="transmembrane region" description="Helical" evidence="7">
    <location>
        <begin position="242"/>
        <end position="266"/>
    </location>
</feature>
<dbReference type="Pfam" id="PF20684">
    <property type="entry name" value="Fung_rhodopsin"/>
    <property type="match status" value="1"/>
</dbReference>
<feature type="region of interest" description="Disordered" evidence="6">
    <location>
        <begin position="277"/>
        <end position="364"/>
    </location>
</feature>
<accession>A0A6A5Q7Q1</accession>
<dbReference type="PANTHER" id="PTHR33048:SF47">
    <property type="entry name" value="INTEGRAL MEMBRANE PROTEIN-RELATED"/>
    <property type="match status" value="1"/>
</dbReference>
<evidence type="ECO:0000313" key="10">
    <source>
        <dbReference type="Proteomes" id="UP000800096"/>
    </source>
</evidence>
<reference evidence="9" key="1">
    <citation type="journal article" date="2020" name="Stud. Mycol.">
        <title>101 Dothideomycetes genomes: a test case for predicting lifestyles and emergence of pathogens.</title>
        <authorList>
            <person name="Haridas S."/>
            <person name="Albert R."/>
            <person name="Binder M."/>
            <person name="Bloem J."/>
            <person name="Labutti K."/>
            <person name="Salamov A."/>
            <person name="Andreopoulos B."/>
            <person name="Baker S."/>
            <person name="Barry K."/>
            <person name="Bills G."/>
            <person name="Bluhm B."/>
            <person name="Cannon C."/>
            <person name="Castanera R."/>
            <person name="Culley D."/>
            <person name="Daum C."/>
            <person name="Ezra D."/>
            <person name="Gonzalez J."/>
            <person name="Henrissat B."/>
            <person name="Kuo A."/>
            <person name="Liang C."/>
            <person name="Lipzen A."/>
            <person name="Lutzoni F."/>
            <person name="Magnuson J."/>
            <person name="Mondo S."/>
            <person name="Nolan M."/>
            <person name="Ohm R."/>
            <person name="Pangilinan J."/>
            <person name="Park H.-J."/>
            <person name="Ramirez L."/>
            <person name="Alfaro M."/>
            <person name="Sun H."/>
            <person name="Tritt A."/>
            <person name="Yoshinaga Y."/>
            <person name="Zwiers L.-H."/>
            <person name="Turgeon B."/>
            <person name="Goodwin S."/>
            <person name="Spatafora J."/>
            <person name="Crous P."/>
            <person name="Grigoriev I."/>
        </authorList>
    </citation>
    <scope>NUCLEOTIDE SEQUENCE</scope>
    <source>
        <strain evidence="9">HMLAC05119</strain>
    </source>
</reference>
<feature type="domain" description="Rhodopsin" evidence="8">
    <location>
        <begin position="27"/>
        <end position="267"/>
    </location>
</feature>
<feature type="transmembrane region" description="Helical" evidence="7">
    <location>
        <begin position="43"/>
        <end position="62"/>
    </location>
</feature>
<keyword evidence="4 7" id="KW-0472">Membrane</keyword>
<evidence type="ECO:0000313" key="9">
    <source>
        <dbReference type="EMBL" id="KAF1911462.1"/>
    </source>
</evidence>
<evidence type="ECO:0000256" key="4">
    <source>
        <dbReference type="ARBA" id="ARBA00023136"/>
    </source>
</evidence>
<name>A0A6A5Q7Q1_AMPQU</name>
<sequence length="364" mass="40399">MATTTLQVFAYIVTWICFPIGIASSLVRIYSCSHVSRTWNPDDYISVAMGLALIGVLAFWQVGLSLGCGGPEPNKCNYFDLGGALVRYLYILPIYYTFMHFIIKNAFLAYYLRLSPNRNFRLWVGVGFGLNMCSFLYALLIVVFQCTPVTAALKTLARLTAQCTDRQFVLYTPAVINVILDIYIFILPIPTLARLQMPRRKKWAVLSVFLFGGGAVIMGILRFHPVVKLLAISSTSSGVGEIIIIVALELNLAALAVNLPAIRSIYVKRANDRKNLNSRLTNGGAKYGSGSKPGGESQTVSNVGGRPRDAHEMRQLQENPLRDSPLSDSQEELWRNIENAGENIPTRHKTISSRHEQFSTVDLS</sequence>
<evidence type="ECO:0000259" key="8">
    <source>
        <dbReference type="Pfam" id="PF20684"/>
    </source>
</evidence>
<feature type="compositionally biased region" description="Basic and acidic residues" evidence="6">
    <location>
        <begin position="306"/>
        <end position="315"/>
    </location>
</feature>
<gene>
    <name evidence="9" type="ORF">BDU57DRAFT_461805</name>
</gene>
<evidence type="ECO:0000256" key="1">
    <source>
        <dbReference type="ARBA" id="ARBA00004141"/>
    </source>
</evidence>
<comment type="subcellular location">
    <subcellularLocation>
        <location evidence="1">Membrane</location>
        <topology evidence="1">Multi-pass membrane protein</topology>
    </subcellularLocation>
</comment>
<dbReference type="PANTHER" id="PTHR33048">
    <property type="entry name" value="PTH11-LIKE INTEGRAL MEMBRANE PROTEIN (AFU_ORTHOLOGUE AFUA_5G11245)"/>
    <property type="match status" value="1"/>
</dbReference>
<keyword evidence="10" id="KW-1185">Reference proteome</keyword>
<dbReference type="AlphaFoldDB" id="A0A6A5Q7Q1"/>
<dbReference type="InterPro" id="IPR052337">
    <property type="entry name" value="SAT4-like"/>
</dbReference>
<feature type="transmembrane region" description="Helical" evidence="7">
    <location>
        <begin position="168"/>
        <end position="191"/>
    </location>
</feature>
<evidence type="ECO:0000256" key="5">
    <source>
        <dbReference type="ARBA" id="ARBA00038359"/>
    </source>
</evidence>
<comment type="similarity">
    <text evidence="5">Belongs to the SAT4 family.</text>
</comment>
<protein>
    <recommendedName>
        <fullName evidence="8">Rhodopsin domain-containing protein</fullName>
    </recommendedName>
</protein>
<keyword evidence="3 7" id="KW-1133">Transmembrane helix</keyword>
<organism evidence="9 10">
    <name type="scientific">Ampelomyces quisqualis</name>
    <name type="common">Powdery mildew agent</name>
    <dbReference type="NCBI Taxonomy" id="50730"/>
    <lineage>
        <taxon>Eukaryota</taxon>
        <taxon>Fungi</taxon>
        <taxon>Dikarya</taxon>
        <taxon>Ascomycota</taxon>
        <taxon>Pezizomycotina</taxon>
        <taxon>Dothideomycetes</taxon>
        <taxon>Pleosporomycetidae</taxon>
        <taxon>Pleosporales</taxon>
        <taxon>Pleosporineae</taxon>
        <taxon>Phaeosphaeriaceae</taxon>
        <taxon>Ampelomyces</taxon>
    </lineage>
</organism>
<keyword evidence="2 7" id="KW-0812">Transmembrane</keyword>
<dbReference type="GO" id="GO:0016020">
    <property type="term" value="C:membrane"/>
    <property type="evidence" value="ECO:0007669"/>
    <property type="project" value="UniProtKB-SubCell"/>
</dbReference>
<evidence type="ECO:0000256" key="7">
    <source>
        <dbReference type="SAM" id="Phobius"/>
    </source>
</evidence>
<evidence type="ECO:0000256" key="3">
    <source>
        <dbReference type="ARBA" id="ARBA00022989"/>
    </source>
</evidence>
<evidence type="ECO:0000256" key="6">
    <source>
        <dbReference type="SAM" id="MobiDB-lite"/>
    </source>
</evidence>
<feature type="transmembrane region" description="Helical" evidence="7">
    <location>
        <begin position="203"/>
        <end position="222"/>
    </location>
</feature>
<dbReference type="OrthoDB" id="5329176at2759"/>
<feature type="transmembrane region" description="Helical" evidence="7">
    <location>
        <begin position="122"/>
        <end position="144"/>
    </location>
</feature>
<proteinExistence type="inferred from homology"/>
<dbReference type="EMBL" id="ML979144">
    <property type="protein sequence ID" value="KAF1911462.1"/>
    <property type="molecule type" value="Genomic_DNA"/>
</dbReference>
<evidence type="ECO:0000256" key="2">
    <source>
        <dbReference type="ARBA" id="ARBA00022692"/>
    </source>
</evidence>